<accession>A0A0F0IBE8</accession>
<evidence type="ECO:0000313" key="4">
    <source>
        <dbReference type="EMBL" id="KJK65015.1"/>
    </source>
</evidence>
<dbReference type="AlphaFoldDB" id="A0A0F0IBE8"/>
<reference evidence="4 5" key="1">
    <citation type="submission" date="2015-02" db="EMBL/GenBank/DDBJ databases">
        <title>Draft genome sequence of Aspergillus parasiticus SU-1.</title>
        <authorList>
            <person name="Yu J."/>
            <person name="Fedorova N."/>
            <person name="Yin Y."/>
            <person name="Losada L."/>
            <person name="Zafar N."/>
            <person name="Taujale R."/>
            <person name="Ehrlich K.C."/>
            <person name="Bhatnagar D."/>
            <person name="Cleveland T.E."/>
            <person name="Bennett J.W."/>
            <person name="Nierman W.C."/>
        </authorList>
    </citation>
    <scope>NUCLEOTIDE SEQUENCE [LARGE SCALE GENOMIC DNA]</scope>
    <source>
        <strain evidence="5">ATCC 56775 / NRRL 5862 / SRRC 143 / SU-1</strain>
    </source>
</reference>
<keyword evidence="3" id="KW-0560">Oxidoreductase</keyword>
<evidence type="ECO:0000256" key="2">
    <source>
        <dbReference type="ARBA" id="ARBA00022857"/>
    </source>
</evidence>
<keyword evidence="2" id="KW-0521">NADP</keyword>
<dbReference type="InterPro" id="IPR057571">
    <property type="entry name" value="SDR_PhqE-like"/>
</dbReference>
<comment type="caution">
    <text evidence="4">The sequence shown here is derived from an EMBL/GenBank/DDBJ whole genome shotgun (WGS) entry which is preliminary data.</text>
</comment>
<organism evidence="4 5">
    <name type="scientific">Aspergillus parasiticus (strain ATCC 56775 / NRRL 5862 / SRRC 143 / SU-1)</name>
    <dbReference type="NCBI Taxonomy" id="1403190"/>
    <lineage>
        <taxon>Eukaryota</taxon>
        <taxon>Fungi</taxon>
        <taxon>Dikarya</taxon>
        <taxon>Ascomycota</taxon>
        <taxon>Pezizomycotina</taxon>
        <taxon>Eurotiomycetes</taxon>
        <taxon>Eurotiomycetidae</taxon>
        <taxon>Eurotiales</taxon>
        <taxon>Aspergillaceae</taxon>
        <taxon>Aspergillus</taxon>
        <taxon>Aspergillus subgen. Circumdati</taxon>
    </lineage>
</organism>
<gene>
    <name evidence="4" type="ORF">P875_00010710</name>
</gene>
<comment type="similarity">
    <text evidence="1">Belongs to the short-chain dehydrogenases/reductases (SDR) family.</text>
</comment>
<dbReference type="Proteomes" id="UP000033540">
    <property type="component" value="Unassembled WGS sequence"/>
</dbReference>
<sequence>MAARNKYVNKLYGKHIVVFGGTSGVGFCVAEASIEHGANVTVLSSDPSKVDAAQARLLSSYPEAKDRVRGLTIDLGAPDVEDQLVSTFEQVQPFDHIIFTAGTFEFDSEDWIQPRADLDRIRNTANVRIIAPFLVAKHAPKYMASNSPACSITLTSGATAERPMGRGMAMHTMYSTGLYGLTKNLCLDIAPVRVNLVSPGPIDTELWDTIPEKETMFAHLKEKLPIKEIPTPENVAEAYIYCMKDRGLTGAIISTHGGGIFV</sequence>
<evidence type="ECO:0000256" key="3">
    <source>
        <dbReference type="ARBA" id="ARBA00023002"/>
    </source>
</evidence>
<dbReference type="InterPro" id="IPR036291">
    <property type="entry name" value="NAD(P)-bd_dom_sf"/>
</dbReference>
<dbReference type="STRING" id="1403190.A0A0F0IBE8"/>
<dbReference type="Gene3D" id="3.40.50.720">
    <property type="entry name" value="NAD(P)-binding Rossmann-like Domain"/>
    <property type="match status" value="1"/>
</dbReference>
<proteinExistence type="inferred from homology"/>
<name>A0A0F0IBE8_ASPPU</name>
<dbReference type="GO" id="GO:0016491">
    <property type="term" value="F:oxidoreductase activity"/>
    <property type="evidence" value="ECO:0007669"/>
    <property type="project" value="UniProtKB-KW"/>
</dbReference>
<dbReference type="SUPFAM" id="SSF51735">
    <property type="entry name" value="NAD(P)-binding Rossmann-fold domains"/>
    <property type="match status" value="1"/>
</dbReference>
<dbReference type="OrthoDB" id="294295at2759"/>
<dbReference type="InterPro" id="IPR051122">
    <property type="entry name" value="SDR_DHRS6-like"/>
</dbReference>
<evidence type="ECO:0008006" key="6">
    <source>
        <dbReference type="Google" id="ProtNLM"/>
    </source>
</evidence>
<dbReference type="PANTHER" id="PTHR43477:SF1">
    <property type="entry name" value="DIHYDROANTICAPSIN 7-DEHYDROGENASE"/>
    <property type="match status" value="1"/>
</dbReference>
<evidence type="ECO:0000256" key="1">
    <source>
        <dbReference type="ARBA" id="ARBA00006484"/>
    </source>
</evidence>
<dbReference type="InterPro" id="IPR002347">
    <property type="entry name" value="SDR_fam"/>
</dbReference>
<protein>
    <recommendedName>
        <fullName evidence="6">Enoyl-Acyl carrier protein reductase</fullName>
    </recommendedName>
</protein>
<evidence type="ECO:0000313" key="5">
    <source>
        <dbReference type="Proteomes" id="UP000033540"/>
    </source>
</evidence>
<dbReference type="Pfam" id="PF23441">
    <property type="entry name" value="SDR"/>
    <property type="match status" value="1"/>
</dbReference>
<dbReference type="PANTHER" id="PTHR43477">
    <property type="entry name" value="DIHYDROANTICAPSIN 7-DEHYDROGENASE"/>
    <property type="match status" value="1"/>
</dbReference>
<dbReference type="EMBL" id="JZEE01000376">
    <property type="protein sequence ID" value="KJK65015.1"/>
    <property type="molecule type" value="Genomic_DNA"/>
</dbReference>
<dbReference type="PRINTS" id="PR00081">
    <property type="entry name" value="GDHRDH"/>
</dbReference>
<dbReference type="CDD" id="cd05233">
    <property type="entry name" value="SDR_c"/>
    <property type="match status" value="1"/>
</dbReference>